<evidence type="ECO:0000256" key="1">
    <source>
        <dbReference type="ARBA" id="ARBA00023239"/>
    </source>
</evidence>
<keyword evidence="4" id="KW-1185">Reference proteome</keyword>
<dbReference type="SUPFAM" id="SSF56529">
    <property type="entry name" value="FAH"/>
    <property type="match status" value="1"/>
</dbReference>
<gene>
    <name evidence="3" type="ORF">GII31_15850</name>
</gene>
<dbReference type="Pfam" id="PF01557">
    <property type="entry name" value="FAA_hydrolase"/>
    <property type="match status" value="1"/>
</dbReference>
<evidence type="ECO:0000313" key="4">
    <source>
        <dbReference type="Proteomes" id="UP001059836"/>
    </source>
</evidence>
<name>A0ABX6IL97_9ACTN</name>
<dbReference type="InterPro" id="IPR050772">
    <property type="entry name" value="Hydratase-Decarb/MhpD_sf"/>
</dbReference>
<proteinExistence type="predicted"/>
<keyword evidence="1" id="KW-0456">Lyase</keyword>
<evidence type="ECO:0000259" key="2">
    <source>
        <dbReference type="Pfam" id="PF01557"/>
    </source>
</evidence>
<dbReference type="RefSeq" id="WP_213244386.1">
    <property type="nucleotide sequence ID" value="NZ_CP045806.1"/>
</dbReference>
<accession>A0ABX6IL97</accession>
<dbReference type="PANTHER" id="PTHR30143">
    <property type="entry name" value="ACID HYDRATASE"/>
    <property type="match status" value="1"/>
</dbReference>
<sequence>MSDASVRAGTDSIEQLAESLHEALIRARPVPPLTERNPALGVADAYAIQQINLGRALAAGATLVGRKIGLTSEPMQKLLGVDEPDFGYILDSMLVPDCGTIVRSRMCAPRVEPEIAFRLSRPLSGPGVTIDDVLDATEYVAAALEIVDSRIADWRITLPDTVADNASSGMVVLGSWVDIKDVASLGTVAASFAVNGVTIDSGLGSAVLGHPAAAVAWLVNALAPFGTGIEAGQFVMSGSITGASFVDTGDTASAQLAGLGTVSVHFA</sequence>
<protein>
    <submittedName>
        <fullName evidence="3">2-keto-4-pentenoate hydratase</fullName>
    </submittedName>
</protein>
<dbReference type="InterPro" id="IPR011234">
    <property type="entry name" value="Fumarylacetoacetase-like_C"/>
</dbReference>
<feature type="domain" description="Fumarylacetoacetase-like C-terminal" evidence="2">
    <location>
        <begin position="72"/>
        <end position="263"/>
    </location>
</feature>
<dbReference type="Gene3D" id="3.90.850.10">
    <property type="entry name" value="Fumarylacetoacetase-like, C-terminal domain"/>
    <property type="match status" value="1"/>
</dbReference>
<dbReference type="Proteomes" id="UP001059836">
    <property type="component" value="Chromosome"/>
</dbReference>
<dbReference type="EMBL" id="CP045809">
    <property type="protein sequence ID" value="QHN36126.1"/>
    <property type="molecule type" value="Genomic_DNA"/>
</dbReference>
<evidence type="ECO:0000313" key="3">
    <source>
        <dbReference type="EMBL" id="QHN36126.1"/>
    </source>
</evidence>
<dbReference type="InterPro" id="IPR036663">
    <property type="entry name" value="Fumarylacetoacetase_C_sf"/>
</dbReference>
<dbReference type="PANTHER" id="PTHR30143:SF0">
    <property type="entry name" value="2-KETO-4-PENTENOATE HYDRATASE"/>
    <property type="match status" value="1"/>
</dbReference>
<organism evidence="3 4">
    <name type="scientific">Gordonia pseudamarae</name>
    <dbReference type="NCBI Taxonomy" id="2831662"/>
    <lineage>
        <taxon>Bacteria</taxon>
        <taxon>Bacillati</taxon>
        <taxon>Actinomycetota</taxon>
        <taxon>Actinomycetes</taxon>
        <taxon>Mycobacteriales</taxon>
        <taxon>Gordoniaceae</taxon>
        <taxon>Gordonia</taxon>
    </lineage>
</organism>
<reference evidence="3" key="1">
    <citation type="journal article" date="2021" name="Nat. Microbiol.">
        <title>Cocultivation of an ultrasmall environmental parasitic bacterium with lytic ability against bacteria associated with wastewater foams.</title>
        <authorList>
            <person name="Batinovic S."/>
            <person name="Rose J.J.A."/>
            <person name="Ratcliffe J."/>
            <person name="Seviour R.J."/>
            <person name="Petrovski S."/>
        </authorList>
    </citation>
    <scope>NUCLEOTIDE SEQUENCE</scope>
    <source>
        <strain evidence="3">CON9</strain>
    </source>
</reference>